<reference evidence="4 5" key="1">
    <citation type="submission" date="2011-08" db="EMBL/GenBank/DDBJ databases">
        <title>The Genome Sequence of Oribacterium sp. ACB7.</title>
        <authorList>
            <consortium name="The Broad Institute Genome Sequencing Platform"/>
            <person name="Earl A."/>
            <person name="Ward D."/>
            <person name="Feldgarden M."/>
            <person name="Gevers D."/>
            <person name="Sizova M."/>
            <person name="Hazen A."/>
            <person name="Epstein S."/>
            <person name="Young S.K."/>
            <person name="Zeng Q."/>
            <person name="Gargeya S."/>
            <person name="Fitzgerald M."/>
            <person name="Haas B."/>
            <person name="Abouelleil A."/>
            <person name="Alvarado L."/>
            <person name="Arachchi H.M."/>
            <person name="Berlin A."/>
            <person name="Brown A."/>
            <person name="Chapman S.B."/>
            <person name="Chen Z."/>
            <person name="Dunbar C."/>
            <person name="Freedman E."/>
            <person name="Gearin G."/>
            <person name="Gellesch M."/>
            <person name="Goldberg J."/>
            <person name="Griggs A."/>
            <person name="Gujja S."/>
            <person name="Heiman D."/>
            <person name="Howarth C."/>
            <person name="Larson L."/>
            <person name="Lui A."/>
            <person name="MacDonald P.J.P."/>
            <person name="Montmayeur A."/>
            <person name="Murphy C."/>
            <person name="Neiman D."/>
            <person name="Pearson M."/>
            <person name="Priest M."/>
            <person name="Roberts A."/>
            <person name="Saif S."/>
            <person name="Shea T."/>
            <person name="Shenoy N."/>
            <person name="Sisk P."/>
            <person name="Stolte C."/>
            <person name="Sykes S."/>
            <person name="Wortman J."/>
            <person name="Nusbaum C."/>
            <person name="Birren B."/>
        </authorList>
    </citation>
    <scope>NUCLEOTIDE SEQUENCE [LARGE SCALE GENOMIC DNA]</scope>
    <source>
        <strain evidence="4 5">ACB7</strain>
    </source>
</reference>
<sequence length="211" mass="22690">MMKDLYIIGAGGFGREVAWLVERINAISPSWNLKGFIDDNALLLGKRENEYKVLGDCDYLTSLGEVYAVCAIGTAKVRKKVIDKFKNSQVIFASLIDPSVIISEKVTIGMGTIICAGSIVTVNIKIGNHAIVNLDCTIGHDTEIEDFVTIYPSVNVSGNCRIGQCTELGTGMQIIQGKRISENCIVGAGSVVVKDLLESGTYVGCPAKKIK</sequence>
<evidence type="ECO:0000313" key="4">
    <source>
        <dbReference type="EMBL" id="EHL10896.1"/>
    </source>
</evidence>
<dbReference type="Proteomes" id="UP000003527">
    <property type="component" value="Unassembled WGS sequence"/>
</dbReference>
<dbReference type="InterPro" id="IPR041561">
    <property type="entry name" value="PglD_N"/>
</dbReference>
<gene>
    <name evidence="4" type="ORF">HMPREF9624_01043</name>
</gene>
<dbReference type="CDD" id="cd03360">
    <property type="entry name" value="LbH_AT_putative"/>
    <property type="match status" value="1"/>
</dbReference>
<dbReference type="RefSeq" id="WP_009536856.1">
    <property type="nucleotide sequence ID" value="NZ_JH414505.1"/>
</dbReference>
<dbReference type="InterPro" id="IPR020019">
    <property type="entry name" value="AcTrfase_PglD-like"/>
</dbReference>
<dbReference type="PANTHER" id="PTHR43300:SF7">
    <property type="entry name" value="UDP-N-ACETYLBACILLOSAMINE N-ACETYLTRANSFERASE"/>
    <property type="match status" value="1"/>
</dbReference>
<dbReference type="SUPFAM" id="SSF51161">
    <property type="entry name" value="Trimeric LpxA-like enzymes"/>
    <property type="match status" value="1"/>
</dbReference>
<keyword evidence="5" id="KW-1185">Reference proteome</keyword>
<feature type="active site" description="Proton acceptor" evidence="1">
    <location>
        <position position="140"/>
    </location>
</feature>
<organism evidence="4 5">
    <name type="scientific">Oribacterium asaccharolyticum ACB7</name>
    <dbReference type="NCBI Taxonomy" id="796944"/>
    <lineage>
        <taxon>Bacteria</taxon>
        <taxon>Bacillati</taxon>
        <taxon>Bacillota</taxon>
        <taxon>Clostridia</taxon>
        <taxon>Lachnospirales</taxon>
        <taxon>Lachnospiraceae</taxon>
        <taxon>Oribacterium</taxon>
    </lineage>
</organism>
<dbReference type="AlphaFoldDB" id="G9WVV9"/>
<dbReference type="Gene3D" id="2.160.10.10">
    <property type="entry name" value="Hexapeptide repeat proteins"/>
    <property type="match status" value="1"/>
</dbReference>
<dbReference type="EMBL" id="AFZD01000018">
    <property type="protein sequence ID" value="EHL10896.1"/>
    <property type="molecule type" value="Genomic_DNA"/>
</dbReference>
<dbReference type="Gene3D" id="3.40.50.20">
    <property type="match status" value="1"/>
</dbReference>
<dbReference type="Pfam" id="PF17836">
    <property type="entry name" value="PglD_N"/>
    <property type="match status" value="1"/>
</dbReference>
<name>G9WVV9_9FIRM</name>
<dbReference type="NCBIfam" id="TIGR03570">
    <property type="entry name" value="NeuD_NnaD"/>
    <property type="match status" value="1"/>
</dbReference>
<feature type="site" description="Increases basicity of active site His" evidence="1">
    <location>
        <position position="141"/>
    </location>
</feature>
<dbReference type="InterPro" id="IPR050179">
    <property type="entry name" value="Trans_hexapeptide_repeat"/>
</dbReference>
<protein>
    <recommendedName>
        <fullName evidence="3">PglD N-terminal domain-containing protein</fullName>
    </recommendedName>
</protein>
<dbReference type="InterPro" id="IPR011004">
    <property type="entry name" value="Trimer_LpxA-like_sf"/>
</dbReference>
<comment type="caution">
    <text evidence="4">The sequence shown here is derived from an EMBL/GenBank/DDBJ whole genome shotgun (WGS) entry which is preliminary data.</text>
</comment>
<evidence type="ECO:0000259" key="3">
    <source>
        <dbReference type="Pfam" id="PF17836"/>
    </source>
</evidence>
<proteinExistence type="predicted"/>
<dbReference type="HOGENOM" id="CLU_081811_1_1_9"/>
<dbReference type="PANTHER" id="PTHR43300">
    <property type="entry name" value="ACETYLTRANSFERASE"/>
    <property type="match status" value="1"/>
</dbReference>
<dbReference type="PATRIC" id="fig|796944.3.peg.1776"/>
<evidence type="ECO:0000313" key="5">
    <source>
        <dbReference type="Proteomes" id="UP000003527"/>
    </source>
</evidence>
<feature type="domain" description="PglD N-terminal" evidence="3">
    <location>
        <begin position="5"/>
        <end position="84"/>
    </location>
</feature>
<accession>G9WVV9</accession>
<evidence type="ECO:0000256" key="2">
    <source>
        <dbReference type="PIRSR" id="PIRSR620019-2"/>
    </source>
</evidence>
<feature type="binding site" evidence="2">
    <location>
        <position position="73"/>
    </location>
    <ligand>
        <name>substrate</name>
    </ligand>
</feature>
<evidence type="ECO:0000256" key="1">
    <source>
        <dbReference type="PIRSR" id="PIRSR620019-1"/>
    </source>
</evidence>